<dbReference type="EMBL" id="CP000697">
    <property type="protein sequence ID" value="ABQ30859.1"/>
    <property type="molecule type" value="Genomic_DNA"/>
</dbReference>
<dbReference type="PRINTS" id="PR00081">
    <property type="entry name" value="GDHRDH"/>
</dbReference>
<dbReference type="Pfam" id="PF13561">
    <property type="entry name" value="adh_short_C2"/>
    <property type="match status" value="1"/>
</dbReference>
<dbReference type="InterPro" id="IPR057326">
    <property type="entry name" value="KR_dom"/>
</dbReference>
<dbReference type="GO" id="GO:0006006">
    <property type="term" value="P:glucose metabolic process"/>
    <property type="evidence" value="ECO:0007669"/>
    <property type="project" value="TreeGrafter"/>
</dbReference>
<evidence type="ECO:0000313" key="6">
    <source>
        <dbReference type="Proteomes" id="UP000000245"/>
    </source>
</evidence>
<dbReference type="PANTHER" id="PTHR44252:SF3">
    <property type="entry name" value="D-ERYTHRULOSE REDUCTASE-RELATED"/>
    <property type="match status" value="1"/>
</dbReference>
<reference evidence="5 6" key="1">
    <citation type="submission" date="2007-05" db="EMBL/GenBank/DDBJ databases">
        <title>Complete sequence of chromosome of Acidiphilium cryptum JF-5.</title>
        <authorList>
            <consortium name="US DOE Joint Genome Institute"/>
            <person name="Copeland A."/>
            <person name="Lucas S."/>
            <person name="Lapidus A."/>
            <person name="Barry K."/>
            <person name="Detter J.C."/>
            <person name="Glavina del Rio T."/>
            <person name="Hammon N."/>
            <person name="Israni S."/>
            <person name="Dalin E."/>
            <person name="Tice H."/>
            <person name="Pitluck S."/>
            <person name="Sims D."/>
            <person name="Brettin T."/>
            <person name="Bruce D."/>
            <person name="Han C."/>
            <person name="Schmutz J."/>
            <person name="Larimer F."/>
            <person name="Land M."/>
            <person name="Hauser L."/>
            <person name="Kyrpides N."/>
            <person name="Kim E."/>
            <person name="Magnuson T."/>
            <person name="Richardson P."/>
        </authorList>
    </citation>
    <scope>NUCLEOTIDE SEQUENCE [LARGE SCALE GENOMIC DNA]</scope>
    <source>
        <strain evidence="5 6">JF-5</strain>
    </source>
</reference>
<dbReference type="GO" id="GO:0005997">
    <property type="term" value="P:xylulose metabolic process"/>
    <property type="evidence" value="ECO:0007669"/>
    <property type="project" value="TreeGrafter"/>
</dbReference>
<dbReference type="KEGG" id="acr:Acry_1654"/>
<comment type="subunit">
    <text evidence="2">Homotetramer.</text>
</comment>
<feature type="domain" description="Ketoreductase" evidence="4">
    <location>
        <begin position="12"/>
        <end position="197"/>
    </location>
</feature>
<evidence type="ECO:0000256" key="1">
    <source>
        <dbReference type="ARBA" id="ARBA00006484"/>
    </source>
</evidence>
<evidence type="ECO:0000313" key="5">
    <source>
        <dbReference type="EMBL" id="ABQ30859.1"/>
    </source>
</evidence>
<protein>
    <submittedName>
        <fullName evidence="5">Short-chain dehydrogenase/reductase SDR</fullName>
    </submittedName>
</protein>
<dbReference type="Gene3D" id="3.40.50.720">
    <property type="entry name" value="NAD(P)-binding Rossmann-like Domain"/>
    <property type="match status" value="1"/>
</dbReference>
<keyword evidence="6" id="KW-1185">Reference proteome</keyword>
<dbReference type="Proteomes" id="UP000000245">
    <property type="component" value="Chromosome"/>
</dbReference>
<dbReference type="InterPro" id="IPR020904">
    <property type="entry name" value="Sc_DH/Rdtase_CS"/>
</dbReference>
<accession>A5FZ27</accession>
<dbReference type="AlphaFoldDB" id="A5FZ27"/>
<dbReference type="FunFam" id="3.40.50.720:FF:000084">
    <property type="entry name" value="Short-chain dehydrogenase reductase"/>
    <property type="match status" value="1"/>
</dbReference>
<name>A5FZ27_ACICJ</name>
<dbReference type="PROSITE" id="PS00061">
    <property type="entry name" value="ADH_SHORT"/>
    <property type="match status" value="1"/>
</dbReference>
<evidence type="ECO:0000259" key="4">
    <source>
        <dbReference type="SMART" id="SM00822"/>
    </source>
</evidence>
<proteinExistence type="inferred from homology"/>
<dbReference type="SMART" id="SM00822">
    <property type="entry name" value="PKS_KR"/>
    <property type="match status" value="1"/>
</dbReference>
<evidence type="ECO:0000256" key="2">
    <source>
        <dbReference type="ARBA" id="ARBA00011881"/>
    </source>
</evidence>
<comment type="similarity">
    <text evidence="1">Belongs to the short-chain dehydrogenases/reductases (SDR) family.</text>
</comment>
<dbReference type="InterPro" id="IPR051737">
    <property type="entry name" value="L-xylulose/Carbonyl_redctase"/>
</dbReference>
<dbReference type="GO" id="GO:0050038">
    <property type="term" value="F:L-xylulose reductase (NADPH) activity"/>
    <property type="evidence" value="ECO:0007669"/>
    <property type="project" value="TreeGrafter"/>
</dbReference>
<dbReference type="HOGENOM" id="CLU_010194_1_1_5"/>
<dbReference type="SUPFAM" id="SSF51735">
    <property type="entry name" value="NAD(P)-binding Rossmann-fold domains"/>
    <property type="match status" value="1"/>
</dbReference>
<dbReference type="eggNOG" id="COG1028">
    <property type="taxonomic scope" value="Bacteria"/>
</dbReference>
<dbReference type="PANTHER" id="PTHR44252">
    <property type="entry name" value="D-ERYTHRULOSE REDUCTASE"/>
    <property type="match status" value="1"/>
</dbReference>
<evidence type="ECO:0000256" key="3">
    <source>
        <dbReference type="ARBA" id="ARBA00022857"/>
    </source>
</evidence>
<dbReference type="InterPro" id="IPR002347">
    <property type="entry name" value="SDR_fam"/>
</dbReference>
<dbReference type="PRINTS" id="PR00080">
    <property type="entry name" value="SDRFAMILY"/>
</dbReference>
<keyword evidence="3" id="KW-0521">NADP</keyword>
<dbReference type="InterPro" id="IPR036291">
    <property type="entry name" value="NAD(P)-bd_dom_sf"/>
</dbReference>
<sequence>MGGSGAGRFAGRRILVTGAGKGIGRVAVAMLAAEGAEVIAASRAPDDLASLAAETGCRIHAVDLADAAAAAAMAEAALPVDALVNNAGIAELAPFVDTTAEMFDRIMAVNARAPMLVAQVVARDWIRRGVKGTIVNVSSIASLWGTPDHAAYGASKAALDSLTMTMAQELGPFGIRTNSVNPVVTLTPMAERAWSDPAKAGSMLARIPLRRFAQPEEVASVIAFLLSDAASMVNGAILPVDGGFTVA</sequence>
<dbReference type="RefSeq" id="WP_011942401.1">
    <property type="nucleotide sequence ID" value="NC_009484.1"/>
</dbReference>
<organism evidence="5 6">
    <name type="scientific">Acidiphilium cryptum (strain JF-5)</name>
    <dbReference type="NCBI Taxonomy" id="349163"/>
    <lineage>
        <taxon>Bacteria</taxon>
        <taxon>Pseudomonadati</taxon>
        <taxon>Pseudomonadota</taxon>
        <taxon>Alphaproteobacteria</taxon>
        <taxon>Acetobacterales</taxon>
        <taxon>Acidocellaceae</taxon>
        <taxon>Acidiphilium</taxon>
    </lineage>
</organism>
<dbReference type="STRING" id="349163.Acry_1654"/>
<gene>
    <name evidence="5" type="ordered locus">Acry_1654</name>
</gene>
<dbReference type="GO" id="GO:0004090">
    <property type="term" value="F:carbonyl reductase (NADPH) activity"/>
    <property type="evidence" value="ECO:0007669"/>
    <property type="project" value="TreeGrafter"/>
</dbReference>